<organism evidence="1">
    <name type="scientific">marine sediment metagenome</name>
    <dbReference type="NCBI Taxonomy" id="412755"/>
    <lineage>
        <taxon>unclassified sequences</taxon>
        <taxon>metagenomes</taxon>
        <taxon>ecological metagenomes</taxon>
    </lineage>
</organism>
<sequence>MGELLHLTHWSTGMSISAQVLDYYDDVDRQYLNKLASPTNLRDVPMHDLSPSEHASLRDSSFGLVVLTKQARTLRRFPVSDPGNAWLSAQYFQNTHTKLAYPARFVAAKFIKEACKAYHVPSTAAVDAYAANIQESDHVDSNLFQEGTESSWMLKKMAQSELLAKQASAAEVNALVNMPDAHFAIVLQDANGEVTRKYAMPDAAHVKKAADYFDKYAMQMEPTHRHRFASSVQRRATELAVDVSGHFGIQKWASNRWNRHVDYHLEQRKSLLPLNPNARSVLDKLASDMRDTDPATAAEALETFDQATGLDKYYDRGLQDPYASIMDKTALAWSADIDGETITAADLKKVASSGKLKRYLGEAFASQFEKNATEIFESLPDPTKVLIKQIVFGEA</sequence>
<evidence type="ECO:0000313" key="1">
    <source>
        <dbReference type="EMBL" id="KKL54652.1"/>
    </source>
</evidence>
<accession>A0A0F9FU15</accession>
<dbReference type="EMBL" id="LAZR01031123">
    <property type="protein sequence ID" value="KKL54652.1"/>
    <property type="molecule type" value="Genomic_DNA"/>
</dbReference>
<name>A0A0F9FU15_9ZZZZ</name>
<proteinExistence type="predicted"/>
<gene>
    <name evidence="1" type="ORF">LCGC14_2263270</name>
</gene>
<reference evidence="1" key="1">
    <citation type="journal article" date="2015" name="Nature">
        <title>Complex archaea that bridge the gap between prokaryotes and eukaryotes.</title>
        <authorList>
            <person name="Spang A."/>
            <person name="Saw J.H."/>
            <person name="Jorgensen S.L."/>
            <person name="Zaremba-Niedzwiedzka K."/>
            <person name="Martijn J."/>
            <person name="Lind A.E."/>
            <person name="van Eijk R."/>
            <person name="Schleper C."/>
            <person name="Guy L."/>
            <person name="Ettema T.J."/>
        </authorList>
    </citation>
    <scope>NUCLEOTIDE SEQUENCE</scope>
</reference>
<comment type="caution">
    <text evidence="1">The sequence shown here is derived from an EMBL/GenBank/DDBJ whole genome shotgun (WGS) entry which is preliminary data.</text>
</comment>
<dbReference type="AlphaFoldDB" id="A0A0F9FU15"/>
<protein>
    <submittedName>
        <fullName evidence="1">Uncharacterized protein</fullName>
    </submittedName>
</protein>